<keyword evidence="1" id="KW-0472">Membrane</keyword>
<protein>
    <submittedName>
        <fullName evidence="2">Uncharacterized protein</fullName>
    </submittedName>
</protein>
<evidence type="ECO:0000256" key="1">
    <source>
        <dbReference type="SAM" id="Phobius"/>
    </source>
</evidence>
<keyword evidence="1" id="KW-0812">Transmembrane</keyword>
<feature type="transmembrane region" description="Helical" evidence="1">
    <location>
        <begin position="103"/>
        <end position="127"/>
    </location>
</feature>
<accession>A0A7S2N1C4</accession>
<feature type="transmembrane region" description="Helical" evidence="1">
    <location>
        <begin position="40"/>
        <end position="58"/>
    </location>
</feature>
<evidence type="ECO:0000313" key="2">
    <source>
        <dbReference type="EMBL" id="CAD9513852.1"/>
    </source>
</evidence>
<dbReference type="AlphaFoldDB" id="A0A7S2N1C4"/>
<dbReference type="EMBL" id="HBGU01059843">
    <property type="protein sequence ID" value="CAD9513852.1"/>
    <property type="molecule type" value="Transcribed_RNA"/>
</dbReference>
<reference evidence="2" key="1">
    <citation type="submission" date="2021-01" db="EMBL/GenBank/DDBJ databases">
        <authorList>
            <person name="Corre E."/>
            <person name="Pelletier E."/>
            <person name="Niang G."/>
            <person name="Scheremetjew M."/>
            <person name="Finn R."/>
            <person name="Kale V."/>
            <person name="Holt S."/>
            <person name="Cochrane G."/>
            <person name="Meng A."/>
            <person name="Brown T."/>
            <person name="Cohen L."/>
        </authorList>
    </citation>
    <scope>NUCLEOTIDE SEQUENCE</scope>
    <source>
        <strain evidence="2">UTEX LB 985</strain>
    </source>
</reference>
<proteinExistence type="predicted"/>
<gene>
    <name evidence="2" type="ORF">CBRE1094_LOCUS32539</name>
</gene>
<keyword evidence="1" id="KW-1133">Transmembrane helix</keyword>
<organism evidence="2">
    <name type="scientific">Haptolina brevifila</name>
    <dbReference type="NCBI Taxonomy" id="156173"/>
    <lineage>
        <taxon>Eukaryota</taxon>
        <taxon>Haptista</taxon>
        <taxon>Haptophyta</taxon>
        <taxon>Prymnesiophyceae</taxon>
        <taxon>Prymnesiales</taxon>
        <taxon>Prymnesiaceae</taxon>
        <taxon>Haptolina</taxon>
    </lineage>
</organism>
<sequence>MPELGLGEAEILCILTAWKRHMTLMENAKKYEQMADGIQILLYGVGVLTTILAVMFSLEAAAADKAAALEAQAAAAADRMLSEAGNASSGDGEDAGGGGLDGLIAGMTPLELVMVMLPIISTLLGTVRSKVRPREKWSTCLMAAYQIVDQIYKYRLRTDAYDPTPPPPEEGEEPIPPKVMQTKVRENFVETTKSIYTFAVSTEVSKGGALRIGKMGRKDTQNEGERTEFLAELRKHVDTRLFGMEPTKDKSKPTRKEKRIMQKTERIQAALAAASAAAEAAGGQLMSAVEEAIDPSKKEEDKDKEEETIAMYDDFQSVLDIDVYMECRVRPIAAYLEKRAPVMSSRFNASEAVSLAANTVGAVLAVLSYAEWVAMTVAVATNAIALQDYFFIPRQLEEANRAFNDVHGLITWWDSLSLVQKKTPSVKRRCANTCETAVLGLCSARTGIAASLPNQKEEGGDDDA</sequence>
<name>A0A7S2N1C4_9EUKA</name>